<sequence>MKNQPDGPNGHQAQSIAHVNDARAADERPLLRSFPNPSGYGTHHHFTSKGQDVPNSTKLKRYLNADIETRWADLILVVCFFISGLIDAGAYNAYGCFSSMQRGSSSESPPGDNDPSSLMLPADPGFPWADLIPIGLLSFQAAGKVMASRILQYNAMPCVVLTTLYTDLVSDPGLLSAGLYANPQRNRRAGGVVFYFIGAVIGGVAASKPIGFSGGLWIASVVQGVIAASWLAWKEDTAEGDEEG</sequence>
<protein>
    <submittedName>
        <fullName evidence="1">Uncharacterized protein</fullName>
    </submittedName>
</protein>
<accession>A0ACC3N0U2</accession>
<name>A0ACC3N0U2_9PEZI</name>
<dbReference type="EMBL" id="JAUTXU010000109">
    <property type="protein sequence ID" value="KAK3707534.1"/>
    <property type="molecule type" value="Genomic_DNA"/>
</dbReference>
<evidence type="ECO:0000313" key="2">
    <source>
        <dbReference type="Proteomes" id="UP001281147"/>
    </source>
</evidence>
<organism evidence="1 2">
    <name type="scientific">Vermiconidia calcicola</name>
    <dbReference type="NCBI Taxonomy" id="1690605"/>
    <lineage>
        <taxon>Eukaryota</taxon>
        <taxon>Fungi</taxon>
        <taxon>Dikarya</taxon>
        <taxon>Ascomycota</taxon>
        <taxon>Pezizomycotina</taxon>
        <taxon>Dothideomycetes</taxon>
        <taxon>Dothideomycetidae</taxon>
        <taxon>Mycosphaerellales</taxon>
        <taxon>Extremaceae</taxon>
        <taxon>Vermiconidia</taxon>
    </lineage>
</organism>
<reference evidence="1" key="1">
    <citation type="submission" date="2023-07" db="EMBL/GenBank/DDBJ databases">
        <title>Black Yeasts Isolated from many extreme environments.</title>
        <authorList>
            <person name="Coleine C."/>
            <person name="Stajich J.E."/>
            <person name="Selbmann L."/>
        </authorList>
    </citation>
    <scope>NUCLEOTIDE SEQUENCE</scope>
    <source>
        <strain evidence="1">CCFEE 5714</strain>
    </source>
</reference>
<evidence type="ECO:0000313" key="1">
    <source>
        <dbReference type="EMBL" id="KAK3707534.1"/>
    </source>
</evidence>
<dbReference type="Proteomes" id="UP001281147">
    <property type="component" value="Unassembled WGS sequence"/>
</dbReference>
<gene>
    <name evidence="1" type="ORF">LTR37_012029</name>
</gene>
<keyword evidence="2" id="KW-1185">Reference proteome</keyword>
<proteinExistence type="predicted"/>
<comment type="caution">
    <text evidence="1">The sequence shown here is derived from an EMBL/GenBank/DDBJ whole genome shotgun (WGS) entry which is preliminary data.</text>
</comment>